<dbReference type="CDD" id="cd17321">
    <property type="entry name" value="MFS_MMR_MDR_like"/>
    <property type="match status" value="1"/>
</dbReference>
<dbReference type="GO" id="GO:0005886">
    <property type="term" value="C:plasma membrane"/>
    <property type="evidence" value="ECO:0007669"/>
    <property type="project" value="UniProtKB-SubCell"/>
</dbReference>
<evidence type="ECO:0000256" key="2">
    <source>
        <dbReference type="ARBA" id="ARBA00022448"/>
    </source>
</evidence>
<feature type="transmembrane region" description="Helical" evidence="7">
    <location>
        <begin position="111"/>
        <end position="132"/>
    </location>
</feature>
<feature type="transmembrane region" description="Helical" evidence="7">
    <location>
        <begin position="371"/>
        <end position="392"/>
    </location>
</feature>
<keyword evidence="3" id="KW-1003">Cell membrane</keyword>
<keyword evidence="5 7" id="KW-1133">Transmembrane helix</keyword>
<name>A0A5B9QGN7_9BACT</name>
<reference evidence="9 10" key="1">
    <citation type="submission" date="2019-08" db="EMBL/GenBank/DDBJ databases">
        <title>Deep-cultivation of Planctomycetes and their phenomic and genomic characterization uncovers novel biology.</title>
        <authorList>
            <person name="Wiegand S."/>
            <person name="Jogler M."/>
            <person name="Boedeker C."/>
            <person name="Pinto D."/>
            <person name="Vollmers J."/>
            <person name="Rivas-Marin E."/>
            <person name="Kohn T."/>
            <person name="Peeters S.H."/>
            <person name="Heuer A."/>
            <person name="Rast P."/>
            <person name="Oberbeckmann S."/>
            <person name="Bunk B."/>
            <person name="Jeske O."/>
            <person name="Meyerdierks A."/>
            <person name="Storesund J.E."/>
            <person name="Kallscheuer N."/>
            <person name="Luecker S."/>
            <person name="Lage O.M."/>
            <person name="Pohl T."/>
            <person name="Merkel B.J."/>
            <person name="Hornburger P."/>
            <person name="Mueller R.-W."/>
            <person name="Bruemmer F."/>
            <person name="Labrenz M."/>
            <person name="Spormann A.M."/>
            <person name="Op den Camp H."/>
            <person name="Overmann J."/>
            <person name="Amann R."/>
            <person name="Jetten M.S.M."/>
            <person name="Mascher T."/>
            <person name="Medema M.H."/>
            <person name="Devos D.P."/>
            <person name="Kaster A.-K."/>
            <person name="Ovreas L."/>
            <person name="Rohde M."/>
            <person name="Galperin M.Y."/>
            <person name="Jogler C."/>
        </authorList>
    </citation>
    <scope>NUCLEOTIDE SEQUENCE [LARGE SCALE GENOMIC DNA]</scope>
    <source>
        <strain evidence="9 10">UC8</strain>
    </source>
</reference>
<dbReference type="InterPro" id="IPR004638">
    <property type="entry name" value="EmrB-like"/>
</dbReference>
<dbReference type="SUPFAM" id="SSF103473">
    <property type="entry name" value="MFS general substrate transporter"/>
    <property type="match status" value="1"/>
</dbReference>
<feature type="transmembrane region" description="Helical" evidence="7">
    <location>
        <begin position="204"/>
        <end position="226"/>
    </location>
</feature>
<feature type="transmembrane region" description="Helical" evidence="7">
    <location>
        <begin position="56"/>
        <end position="74"/>
    </location>
</feature>
<feature type="transmembrane region" description="Helical" evidence="7">
    <location>
        <begin position="238"/>
        <end position="255"/>
    </location>
</feature>
<feature type="transmembrane region" description="Helical" evidence="7">
    <location>
        <begin position="144"/>
        <end position="165"/>
    </location>
</feature>
<proteinExistence type="predicted"/>
<keyword evidence="6 7" id="KW-0472">Membrane</keyword>
<feature type="transmembrane region" description="Helical" evidence="7">
    <location>
        <begin position="489"/>
        <end position="512"/>
    </location>
</feature>
<dbReference type="PRINTS" id="PR01036">
    <property type="entry name" value="TCRTETB"/>
</dbReference>
<evidence type="ECO:0000256" key="5">
    <source>
        <dbReference type="ARBA" id="ARBA00022989"/>
    </source>
</evidence>
<dbReference type="PROSITE" id="PS50850">
    <property type="entry name" value="MFS"/>
    <property type="match status" value="1"/>
</dbReference>
<dbReference type="EMBL" id="CP042914">
    <property type="protein sequence ID" value="QEG38247.1"/>
    <property type="molecule type" value="Genomic_DNA"/>
</dbReference>
<dbReference type="RefSeq" id="WP_084426803.1">
    <property type="nucleotide sequence ID" value="NZ_CP042914.1"/>
</dbReference>
<dbReference type="Gene3D" id="1.20.1250.20">
    <property type="entry name" value="MFS general substrate transporter like domains"/>
    <property type="match status" value="1"/>
</dbReference>
<dbReference type="Proteomes" id="UP000325286">
    <property type="component" value="Chromosome"/>
</dbReference>
<dbReference type="InterPro" id="IPR036259">
    <property type="entry name" value="MFS_trans_sf"/>
</dbReference>
<dbReference type="InterPro" id="IPR020846">
    <property type="entry name" value="MFS_dom"/>
</dbReference>
<gene>
    <name evidence="9" type="primary">stp_1</name>
    <name evidence="9" type="ORF">UC8_02020</name>
</gene>
<feature type="transmembrane region" description="Helical" evidence="7">
    <location>
        <begin position="20"/>
        <end position="44"/>
    </location>
</feature>
<dbReference type="NCBIfam" id="TIGR00711">
    <property type="entry name" value="efflux_EmrB"/>
    <property type="match status" value="1"/>
</dbReference>
<dbReference type="Gene3D" id="1.20.1720.10">
    <property type="entry name" value="Multidrug resistance protein D"/>
    <property type="match status" value="1"/>
</dbReference>
<evidence type="ECO:0000313" key="10">
    <source>
        <dbReference type="Proteomes" id="UP000325286"/>
    </source>
</evidence>
<feature type="transmembrane region" description="Helical" evidence="7">
    <location>
        <begin position="171"/>
        <end position="192"/>
    </location>
</feature>
<dbReference type="Pfam" id="PF07690">
    <property type="entry name" value="MFS_1"/>
    <property type="match status" value="1"/>
</dbReference>
<accession>A0A5B9QGN7</accession>
<evidence type="ECO:0000256" key="6">
    <source>
        <dbReference type="ARBA" id="ARBA00023136"/>
    </source>
</evidence>
<evidence type="ECO:0000259" key="8">
    <source>
        <dbReference type="PROSITE" id="PS50850"/>
    </source>
</evidence>
<dbReference type="PANTHER" id="PTHR42718:SF42">
    <property type="entry name" value="EXPORT PROTEIN"/>
    <property type="match status" value="1"/>
</dbReference>
<evidence type="ECO:0000313" key="9">
    <source>
        <dbReference type="EMBL" id="QEG38247.1"/>
    </source>
</evidence>
<keyword evidence="4 7" id="KW-0812">Transmembrane</keyword>
<dbReference type="AlphaFoldDB" id="A0A5B9QGN7"/>
<organism evidence="9 10">
    <name type="scientific">Roseimaritima ulvae</name>
    <dbReference type="NCBI Taxonomy" id="980254"/>
    <lineage>
        <taxon>Bacteria</taxon>
        <taxon>Pseudomonadati</taxon>
        <taxon>Planctomycetota</taxon>
        <taxon>Planctomycetia</taxon>
        <taxon>Pirellulales</taxon>
        <taxon>Pirellulaceae</taxon>
        <taxon>Roseimaritima</taxon>
    </lineage>
</organism>
<feature type="transmembrane region" description="Helical" evidence="7">
    <location>
        <begin position="413"/>
        <end position="433"/>
    </location>
</feature>
<feature type="transmembrane region" description="Helical" evidence="7">
    <location>
        <begin position="313"/>
        <end position="333"/>
    </location>
</feature>
<dbReference type="PANTHER" id="PTHR42718">
    <property type="entry name" value="MAJOR FACILITATOR SUPERFAMILY MULTIDRUG TRANSPORTER MFSC"/>
    <property type="match status" value="1"/>
</dbReference>
<evidence type="ECO:0000256" key="3">
    <source>
        <dbReference type="ARBA" id="ARBA00022475"/>
    </source>
</evidence>
<dbReference type="OrthoDB" id="6360at2"/>
<evidence type="ECO:0000256" key="1">
    <source>
        <dbReference type="ARBA" id="ARBA00004651"/>
    </source>
</evidence>
<protein>
    <submittedName>
        <fullName evidence="9">Multidrug resistance protein stp</fullName>
    </submittedName>
</protein>
<keyword evidence="2" id="KW-0813">Transport</keyword>
<keyword evidence="10" id="KW-1185">Reference proteome</keyword>
<feature type="transmembrane region" description="Helical" evidence="7">
    <location>
        <begin position="275"/>
        <end position="301"/>
    </location>
</feature>
<sequence>MQLAPPDKQSSRRGSHEHWVLLASIMASGMAFIDATALNVAIPAIQEGFGATGRQVLWIVNAYTVVTAALILFGGALGDRQGRQRVFTSGISLFVTASLAGGLSLNTTHLIIARGFQGLGAALMIPGSLAMLSSSIEPSRRGRAIGIWSACSVVMTALGPILGGALADAGWWRGIFFINLPIGLAAIGILCLKPQQNGEEKPPSWSLDYAGAAFSIVGLFCLNLGLIEVASRDWKDPFVVGSILVGCSCMAAFVWNERRVTHPMLPMSLFTNRTFAAACQLSLCFYSGLYAMLFFLSLNLIQVQNYPSTTAGLAQLPVMVLVILISPLAGHLVDRHGPRLPLTMAGTLATIGFALFAYPSLTSGPADYWTSFFPALVLIGTAMGLSAAPLSTTIMNSVPASQLGIASGINSTLSRLSSVLGLALLGPIAIIQFRGSLLQRGEAFSLDAPAMKTLEQQSRMFADAAPPPGLSESLTTAIEQAIRLAYVDAFRLVSCLFAVGVGASTLATAVLIRRCSQT</sequence>
<dbReference type="InterPro" id="IPR011701">
    <property type="entry name" value="MFS"/>
</dbReference>
<evidence type="ECO:0000256" key="4">
    <source>
        <dbReference type="ARBA" id="ARBA00022692"/>
    </source>
</evidence>
<feature type="transmembrane region" description="Helical" evidence="7">
    <location>
        <begin position="340"/>
        <end position="359"/>
    </location>
</feature>
<dbReference type="GO" id="GO:0022857">
    <property type="term" value="F:transmembrane transporter activity"/>
    <property type="evidence" value="ECO:0007669"/>
    <property type="project" value="InterPro"/>
</dbReference>
<dbReference type="KEGG" id="rul:UC8_02020"/>
<evidence type="ECO:0000256" key="7">
    <source>
        <dbReference type="SAM" id="Phobius"/>
    </source>
</evidence>
<comment type="subcellular location">
    <subcellularLocation>
        <location evidence="1">Cell membrane</location>
        <topology evidence="1">Multi-pass membrane protein</topology>
    </subcellularLocation>
</comment>
<feature type="domain" description="Major facilitator superfamily (MFS) profile" evidence="8">
    <location>
        <begin position="20"/>
        <end position="459"/>
    </location>
</feature>
<feature type="transmembrane region" description="Helical" evidence="7">
    <location>
        <begin position="86"/>
        <end position="105"/>
    </location>
</feature>